<accession>A0AAW5F3U5</accession>
<proteinExistence type="predicted"/>
<dbReference type="NCBIfam" id="NF038110">
    <property type="entry name" value="Lys_methyl_FliB"/>
    <property type="match status" value="1"/>
</dbReference>
<sequence length="434" mass="49842">MEKIITVRYPHYYKKFSCTGSRCEDTCCASWGVSIDPVSLRRYRNVNGEFGRRLKNSIDSKTGSFLQKNGRCPFLNEGNLCDIYICLGEKSLCRTCRDFPRHREEYGPLREVSLSLACPEAAGLILGEQETSGEKTGTDEFYLRRRRVRIEPGKAVPRLPLPGSIARGGFERIPHENPGLEVDGRLLKQLIKVRNAFFTILSWEDTAIEDRMAMILALAHDAQGRLRNRKGMRAEAGGRKNMDSLTARYLLPENRARYISRLTSYRRDGNGRVRDDLMCLYLELTDTLETVSEQWKNMVRRYTKLLYAPEDGMGGPGGYEFHEMLNELKAGYPAFDSDMAQLMRYFLYTNVLGAVYDGRLLAAVKMAVFNCLIIREIDLGIFAETGSFTRKEQILTTHLWSRQLEHSDYNLEKMERFMREHRALGIKKLMLCIG</sequence>
<evidence type="ECO:0000313" key="1">
    <source>
        <dbReference type="EMBL" id="MCK0087228.1"/>
    </source>
</evidence>
<dbReference type="RefSeq" id="WP_003508581.1">
    <property type="nucleotide sequence ID" value="NZ_CABKPP010000004.1"/>
</dbReference>
<reference evidence="1" key="1">
    <citation type="journal article" date="2022" name="Cell Host Microbe">
        <title>Colonization of the live biotherapeutic product VE303 and modulation of the microbiota and metabolites in healthy volunteers.</title>
        <authorList>
            <person name="Dsouza M."/>
            <person name="Menon R."/>
            <person name="Crossette E."/>
            <person name="Bhattarai S.K."/>
            <person name="Schneider J."/>
            <person name="Kim Y.G."/>
            <person name="Reddy S."/>
            <person name="Caballero S."/>
            <person name="Felix C."/>
            <person name="Cornacchione L."/>
            <person name="Hendrickson J."/>
            <person name="Watson A.R."/>
            <person name="Minot S.S."/>
            <person name="Greenfield N."/>
            <person name="Schopf L."/>
            <person name="Szabady R."/>
            <person name="Patarroyo J."/>
            <person name="Smith W."/>
            <person name="Harrison P."/>
            <person name="Kuijper E.J."/>
            <person name="Kelly C.P."/>
            <person name="Olle B."/>
            <person name="Bobilev D."/>
            <person name="Silber J.L."/>
            <person name="Bucci V."/>
            <person name="Roberts B."/>
            <person name="Faith J."/>
            <person name="Norman J.M."/>
        </authorList>
    </citation>
    <scope>NUCLEOTIDE SEQUENCE</scope>
    <source>
        <strain evidence="1">VE303-04</strain>
    </source>
</reference>
<keyword evidence="1" id="KW-0489">Methyltransferase</keyword>
<dbReference type="EMBL" id="JAINVB010000001">
    <property type="protein sequence ID" value="MCK0087228.1"/>
    <property type="molecule type" value="Genomic_DNA"/>
</dbReference>
<gene>
    <name evidence="1" type="primary">fliB</name>
    <name evidence="1" type="ORF">K5I21_15365</name>
</gene>
<comment type="caution">
    <text evidence="1">The sequence shown here is derived from an EMBL/GenBank/DDBJ whole genome shotgun (WGS) entry which is preliminary data.</text>
</comment>
<keyword evidence="1" id="KW-0966">Cell projection</keyword>
<evidence type="ECO:0000313" key="2">
    <source>
        <dbReference type="Proteomes" id="UP001203136"/>
    </source>
</evidence>
<dbReference type="EC" id="2.1.1.-" evidence="1"/>
<keyword evidence="1" id="KW-0969">Cilium</keyword>
<dbReference type="Proteomes" id="UP001203136">
    <property type="component" value="Unassembled WGS sequence"/>
</dbReference>
<keyword evidence="1" id="KW-0808">Transferase</keyword>
<name>A0AAW5F3U5_CLOSY</name>
<dbReference type="AlphaFoldDB" id="A0AAW5F3U5"/>
<dbReference type="GO" id="GO:0032259">
    <property type="term" value="P:methylation"/>
    <property type="evidence" value="ECO:0007669"/>
    <property type="project" value="UniProtKB-KW"/>
</dbReference>
<dbReference type="GO" id="GO:0008168">
    <property type="term" value="F:methyltransferase activity"/>
    <property type="evidence" value="ECO:0007669"/>
    <property type="project" value="UniProtKB-KW"/>
</dbReference>
<protein>
    <submittedName>
        <fullName evidence="1">Flagellin lysine-N-methylase</fullName>
        <ecNumber evidence="1">2.1.1.-</ecNumber>
    </submittedName>
</protein>
<organism evidence="1 2">
    <name type="scientific">Clostridium symbiosum</name>
    <name type="common">Bacteroides symbiosus</name>
    <dbReference type="NCBI Taxonomy" id="1512"/>
    <lineage>
        <taxon>Bacteria</taxon>
        <taxon>Bacillati</taxon>
        <taxon>Bacillota</taxon>
        <taxon>Clostridia</taxon>
        <taxon>Lachnospirales</taxon>
        <taxon>Lachnospiraceae</taxon>
        <taxon>Otoolea</taxon>
    </lineage>
</organism>
<keyword evidence="1" id="KW-0282">Flagellum</keyword>